<evidence type="ECO:0000313" key="3">
    <source>
        <dbReference type="Proteomes" id="UP001550853"/>
    </source>
</evidence>
<accession>A0ABV2YRZ0</accession>
<protein>
    <recommendedName>
        <fullName evidence="4">Secreted protein</fullName>
    </recommendedName>
</protein>
<reference evidence="2 3" key="1">
    <citation type="submission" date="2024-06" db="EMBL/GenBank/DDBJ databases">
        <title>The Natural Products Discovery Center: Release of the First 8490 Sequenced Strains for Exploring Actinobacteria Biosynthetic Diversity.</title>
        <authorList>
            <person name="Kalkreuter E."/>
            <person name="Kautsar S.A."/>
            <person name="Yang D."/>
            <person name="Bader C.D."/>
            <person name="Teijaro C.N."/>
            <person name="Fluegel L."/>
            <person name="Davis C.M."/>
            <person name="Simpson J.R."/>
            <person name="Lauterbach L."/>
            <person name="Steele A.D."/>
            <person name="Gui C."/>
            <person name="Meng S."/>
            <person name="Li G."/>
            <person name="Viehrig K."/>
            <person name="Ye F."/>
            <person name="Su P."/>
            <person name="Kiefer A.F."/>
            <person name="Nichols A."/>
            <person name="Cepeda A.J."/>
            <person name="Yan W."/>
            <person name="Fan B."/>
            <person name="Jiang Y."/>
            <person name="Adhikari A."/>
            <person name="Zheng C.-J."/>
            <person name="Schuster L."/>
            <person name="Cowan T.M."/>
            <person name="Smanski M.J."/>
            <person name="Chevrette M.G."/>
            <person name="De Carvalho L.P.S."/>
            <person name="Shen B."/>
        </authorList>
    </citation>
    <scope>NUCLEOTIDE SEQUENCE [LARGE SCALE GENOMIC DNA]</scope>
    <source>
        <strain evidence="2 3">NPDC033039</strain>
    </source>
</reference>
<evidence type="ECO:0008006" key="4">
    <source>
        <dbReference type="Google" id="ProtNLM"/>
    </source>
</evidence>
<name>A0ABV2YRZ0_9ACTN</name>
<dbReference type="EMBL" id="JBEZVI010000001">
    <property type="protein sequence ID" value="MEU3708493.1"/>
    <property type="molecule type" value="Genomic_DNA"/>
</dbReference>
<keyword evidence="3" id="KW-1185">Reference proteome</keyword>
<dbReference type="Proteomes" id="UP001550853">
    <property type="component" value="Unassembled WGS sequence"/>
</dbReference>
<dbReference type="RefSeq" id="WP_030288891.1">
    <property type="nucleotide sequence ID" value="NZ_JBEZVI010000001.1"/>
</dbReference>
<evidence type="ECO:0000256" key="1">
    <source>
        <dbReference type="SAM" id="SignalP"/>
    </source>
</evidence>
<organism evidence="2 3">
    <name type="scientific">Streptomyces catenulae</name>
    <dbReference type="NCBI Taxonomy" id="66875"/>
    <lineage>
        <taxon>Bacteria</taxon>
        <taxon>Bacillati</taxon>
        <taxon>Actinomycetota</taxon>
        <taxon>Actinomycetes</taxon>
        <taxon>Kitasatosporales</taxon>
        <taxon>Streptomycetaceae</taxon>
        <taxon>Streptomyces</taxon>
    </lineage>
</organism>
<sequence>MRKFQRAAVAAAGILALSGLGVGAAQAADLPSIDTQGDAATDCFTKETQQLMDRGVGHHVTIVHCEREPQNPGSMLVFYRG</sequence>
<keyword evidence="1" id="KW-0732">Signal</keyword>
<feature type="chain" id="PRO_5045571460" description="Secreted protein" evidence="1">
    <location>
        <begin position="28"/>
        <end position="81"/>
    </location>
</feature>
<evidence type="ECO:0000313" key="2">
    <source>
        <dbReference type="EMBL" id="MEU3708493.1"/>
    </source>
</evidence>
<comment type="caution">
    <text evidence="2">The sequence shown here is derived from an EMBL/GenBank/DDBJ whole genome shotgun (WGS) entry which is preliminary data.</text>
</comment>
<gene>
    <name evidence="2" type="ORF">AB0E61_00135</name>
</gene>
<feature type="signal peptide" evidence="1">
    <location>
        <begin position="1"/>
        <end position="27"/>
    </location>
</feature>
<proteinExistence type="predicted"/>